<dbReference type="PANTHER" id="PTHR21600">
    <property type="entry name" value="MITOCHONDRIAL RNA PSEUDOURIDINE SYNTHASE"/>
    <property type="match status" value="1"/>
</dbReference>
<name>A0A7S1P0X7_9ALVE</name>
<dbReference type="SUPFAM" id="SSF55120">
    <property type="entry name" value="Pseudouridine synthase"/>
    <property type="match status" value="1"/>
</dbReference>
<sequence>MQISESGKPSQTAVKVLQRSHLALEGPLKGTPVAKLLLIPATGRRHQLRLHCRHVGHPIVGDYQYSAYGRGHEPPSYRMCLHAYRLELPFDDDGEGQPLVLEAPDPFHTHVFLED</sequence>
<reference evidence="2" key="1">
    <citation type="submission" date="2021-01" db="EMBL/GenBank/DDBJ databases">
        <authorList>
            <person name="Corre E."/>
            <person name="Pelletier E."/>
            <person name="Niang G."/>
            <person name="Scheremetjew M."/>
            <person name="Finn R."/>
            <person name="Kale V."/>
            <person name="Holt S."/>
            <person name="Cochrane G."/>
            <person name="Meng A."/>
            <person name="Brown T."/>
            <person name="Cohen L."/>
        </authorList>
    </citation>
    <scope>NUCLEOTIDE SEQUENCE</scope>
    <source>
        <strain evidence="2">CCMP3346</strain>
    </source>
</reference>
<dbReference type="GO" id="GO:0009982">
    <property type="term" value="F:pseudouridine synthase activity"/>
    <property type="evidence" value="ECO:0007669"/>
    <property type="project" value="InterPro"/>
</dbReference>
<dbReference type="InterPro" id="IPR020103">
    <property type="entry name" value="PsdUridine_synth_cat_dom_sf"/>
</dbReference>
<comment type="similarity">
    <text evidence="1">Belongs to the pseudouridine synthase RluA family.</text>
</comment>
<dbReference type="AlphaFoldDB" id="A0A7S1P0X7"/>
<dbReference type="GO" id="GO:0000455">
    <property type="term" value="P:enzyme-directed rRNA pseudouridine synthesis"/>
    <property type="evidence" value="ECO:0007669"/>
    <property type="project" value="TreeGrafter"/>
</dbReference>
<evidence type="ECO:0000256" key="1">
    <source>
        <dbReference type="ARBA" id="ARBA00010876"/>
    </source>
</evidence>
<dbReference type="Gene3D" id="3.30.2350.10">
    <property type="entry name" value="Pseudouridine synthase"/>
    <property type="match status" value="1"/>
</dbReference>
<gene>
    <name evidence="2" type="ORF">VBRA1451_LOCUS7453</name>
</gene>
<evidence type="ECO:0008006" key="3">
    <source>
        <dbReference type="Google" id="ProtNLM"/>
    </source>
</evidence>
<dbReference type="GO" id="GO:0003723">
    <property type="term" value="F:RNA binding"/>
    <property type="evidence" value="ECO:0007669"/>
    <property type="project" value="InterPro"/>
</dbReference>
<protein>
    <recommendedName>
        <fullName evidence="3">Pseudouridine synthase RsuA/RluA-like domain-containing protein</fullName>
    </recommendedName>
</protein>
<dbReference type="InterPro" id="IPR050188">
    <property type="entry name" value="RluA_PseudoU_synthase"/>
</dbReference>
<evidence type="ECO:0000313" key="2">
    <source>
        <dbReference type="EMBL" id="CAD9052391.1"/>
    </source>
</evidence>
<dbReference type="PANTHER" id="PTHR21600:SF87">
    <property type="entry name" value="RNA PSEUDOURIDYLATE SYNTHASE DOMAIN-CONTAINING PROTEIN 1"/>
    <property type="match status" value="1"/>
</dbReference>
<accession>A0A7S1P0X7</accession>
<dbReference type="EMBL" id="HBGB01012926">
    <property type="protein sequence ID" value="CAD9052391.1"/>
    <property type="molecule type" value="Transcribed_RNA"/>
</dbReference>
<organism evidence="2">
    <name type="scientific">Vitrella brassicaformis</name>
    <dbReference type="NCBI Taxonomy" id="1169539"/>
    <lineage>
        <taxon>Eukaryota</taxon>
        <taxon>Sar</taxon>
        <taxon>Alveolata</taxon>
        <taxon>Colpodellida</taxon>
        <taxon>Vitrellaceae</taxon>
        <taxon>Vitrella</taxon>
    </lineage>
</organism>
<proteinExistence type="inferred from homology"/>